<feature type="domain" description="Shedu protein SduA C-terminal" evidence="1">
    <location>
        <begin position="251"/>
        <end position="400"/>
    </location>
</feature>
<dbReference type="Proteomes" id="UP000270343">
    <property type="component" value="Unassembled WGS sequence"/>
</dbReference>
<protein>
    <submittedName>
        <fullName evidence="2">DUF4263 domain-containing protein</fullName>
    </submittedName>
</protein>
<organism evidence="2 3">
    <name type="scientific">Streptomyces klenkii</name>
    <dbReference type="NCBI Taxonomy" id="1420899"/>
    <lineage>
        <taxon>Bacteria</taxon>
        <taxon>Bacillati</taxon>
        <taxon>Actinomycetota</taxon>
        <taxon>Actinomycetes</taxon>
        <taxon>Kitasatosporales</taxon>
        <taxon>Streptomycetaceae</taxon>
        <taxon>Streptomyces</taxon>
    </lineage>
</organism>
<comment type="caution">
    <text evidence="2">The sequence shown here is derived from an EMBL/GenBank/DDBJ whole genome shotgun (WGS) entry which is preliminary data.</text>
</comment>
<gene>
    <name evidence="2" type="ORF">D7231_25270</name>
</gene>
<dbReference type="AlphaFoldDB" id="A0A3B0B178"/>
<evidence type="ECO:0000259" key="1">
    <source>
        <dbReference type="Pfam" id="PF14082"/>
    </source>
</evidence>
<evidence type="ECO:0000313" key="3">
    <source>
        <dbReference type="Proteomes" id="UP000270343"/>
    </source>
</evidence>
<reference evidence="2 3" key="1">
    <citation type="journal article" date="2015" name="Antonie Van Leeuwenhoek">
        <title>Streptomyces klenkii sp. nov., isolated from deep marine sediment.</title>
        <authorList>
            <person name="Veyisoglu A."/>
            <person name="Sahin N."/>
        </authorList>
    </citation>
    <scope>NUCLEOTIDE SEQUENCE [LARGE SCALE GENOMIC DNA]</scope>
    <source>
        <strain evidence="2 3">KCTC 29202</strain>
    </source>
</reference>
<accession>A0A3B0B178</accession>
<dbReference type="Pfam" id="PF14082">
    <property type="entry name" value="SduA_C"/>
    <property type="match status" value="1"/>
</dbReference>
<name>A0A3B0B178_9ACTN</name>
<keyword evidence="3" id="KW-1185">Reference proteome</keyword>
<dbReference type="EMBL" id="RBAM01000011">
    <property type="protein sequence ID" value="RKN65597.1"/>
    <property type="molecule type" value="Genomic_DNA"/>
</dbReference>
<evidence type="ECO:0000313" key="2">
    <source>
        <dbReference type="EMBL" id="RKN65597.1"/>
    </source>
</evidence>
<sequence length="413" mass="47024">MPCMDVRSDWALEKALGKARAATSKADAQEAIDAVQAYMDSGTTRKYRGGQQLLTLLADARRRSAEVDEWETVRILQDCLYYAQGQLLKPDFEEKYRLFQKGPRNRLDRDWLTTTIRSSNTFWAEIAREFLNGRPEATARELLAHVESVGLDVPFLEAPADRPTQYRIPKGRAERALWIQRVLRDRVYLEDDTERLGEDAGEAARRIASSPEALAVLAADRDGQTLLWAAEWQRRSAALARLRKVAEDPTASEHDLQRALRGQYWIFGGRFIGEAEHRRLVPGNEVDIPLIRGDGALHVVELKQASRLKNGLVKRHRNGWVPSHEVNDAVGQVVHYLIGLDEHRERIREEFGYETRRATGVVLIGHPHAHPEIPEEVLNETLRVHNTHRNRVEVLTYKELVDNAERSLGHGAT</sequence>
<dbReference type="InterPro" id="IPR025359">
    <property type="entry name" value="SduA_C"/>
</dbReference>
<proteinExistence type="predicted"/>
<dbReference type="OrthoDB" id="5148202at2"/>